<evidence type="ECO:0000313" key="2">
    <source>
        <dbReference type="Proteomes" id="UP000634004"/>
    </source>
</evidence>
<organism evidence="1 2">
    <name type="scientific">Algimonas arctica</name>
    <dbReference type="NCBI Taxonomy" id="1479486"/>
    <lineage>
        <taxon>Bacteria</taxon>
        <taxon>Pseudomonadati</taxon>
        <taxon>Pseudomonadota</taxon>
        <taxon>Alphaproteobacteria</taxon>
        <taxon>Maricaulales</taxon>
        <taxon>Robiginitomaculaceae</taxon>
        <taxon>Algimonas</taxon>
    </lineage>
</organism>
<comment type="caution">
    <text evidence="1">The sequence shown here is derived from an EMBL/GenBank/DDBJ whole genome shotgun (WGS) entry which is preliminary data.</text>
</comment>
<reference evidence="1" key="2">
    <citation type="submission" date="2020-09" db="EMBL/GenBank/DDBJ databases">
        <authorList>
            <person name="Sun Q."/>
            <person name="Kim S."/>
        </authorList>
    </citation>
    <scope>NUCLEOTIDE SEQUENCE</scope>
    <source>
        <strain evidence="1">KCTC 32513</strain>
    </source>
</reference>
<sequence>MAEKRIDIQYRGHRIIANLGGAMVYPEKHPIDGSSQGESLANAKAFIDAKYNERQKKRTAPHIGTVDDYAEALAALKLGAHERAMLSAHYRAEGRRLTATQLAESAGWDGFSSANSHYGRLGKRVAEHVELDLKGRDDEAWTQALAEFDEDTRQWTMHDDLAKALLRLNIV</sequence>
<dbReference type="AlphaFoldDB" id="A0A8J3CTU7"/>
<gene>
    <name evidence="1" type="ORF">GCM10009069_30160</name>
</gene>
<name>A0A8J3CTU7_9PROT</name>
<dbReference type="EMBL" id="BMZH01000031">
    <property type="protein sequence ID" value="GHB05784.1"/>
    <property type="molecule type" value="Genomic_DNA"/>
</dbReference>
<keyword evidence="2" id="KW-1185">Reference proteome</keyword>
<proteinExistence type="predicted"/>
<evidence type="ECO:0000313" key="1">
    <source>
        <dbReference type="EMBL" id="GHB05784.1"/>
    </source>
</evidence>
<dbReference type="Proteomes" id="UP000634004">
    <property type="component" value="Unassembled WGS sequence"/>
</dbReference>
<dbReference type="RefSeq" id="WP_189499719.1">
    <property type="nucleotide sequence ID" value="NZ_BMZH01000031.1"/>
</dbReference>
<protein>
    <submittedName>
        <fullName evidence="1">Uncharacterized protein</fullName>
    </submittedName>
</protein>
<accession>A0A8J3CTU7</accession>
<reference evidence="1" key="1">
    <citation type="journal article" date="2014" name="Int. J. Syst. Evol. Microbiol.">
        <title>Complete genome sequence of Corynebacterium casei LMG S-19264T (=DSM 44701T), isolated from a smear-ripened cheese.</title>
        <authorList>
            <consortium name="US DOE Joint Genome Institute (JGI-PGF)"/>
            <person name="Walter F."/>
            <person name="Albersmeier A."/>
            <person name="Kalinowski J."/>
            <person name="Ruckert C."/>
        </authorList>
    </citation>
    <scope>NUCLEOTIDE SEQUENCE</scope>
    <source>
        <strain evidence="1">KCTC 32513</strain>
    </source>
</reference>